<evidence type="ECO:0000256" key="3">
    <source>
        <dbReference type="ARBA" id="ARBA00023237"/>
    </source>
</evidence>
<dbReference type="Gene3D" id="2.170.130.10">
    <property type="entry name" value="TonB-dependent receptor, plug domain"/>
    <property type="match status" value="1"/>
</dbReference>
<evidence type="ECO:0000256" key="1">
    <source>
        <dbReference type="ARBA" id="ARBA00004442"/>
    </source>
</evidence>
<dbReference type="Gene3D" id="2.40.170.20">
    <property type="entry name" value="TonB-dependent receptor, beta-barrel domain"/>
    <property type="match status" value="1"/>
</dbReference>
<organism evidence="7 8">
    <name type="scientific">SAR86 cluster bacterium</name>
    <dbReference type="NCBI Taxonomy" id="2030880"/>
    <lineage>
        <taxon>Bacteria</taxon>
        <taxon>Pseudomonadati</taxon>
        <taxon>Pseudomonadota</taxon>
        <taxon>Gammaproteobacteria</taxon>
        <taxon>SAR86 cluster</taxon>
    </lineage>
</organism>
<protein>
    <submittedName>
        <fullName evidence="7">TonB-dependent receptor</fullName>
    </submittedName>
</protein>
<dbReference type="Proteomes" id="UP000704935">
    <property type="component" value="Unassembled WGS sequence"/>
</dbReference>
<evidence type="ECO:0000313" key="7">
    <source>
        <dbReference type="EMBL" id="MBL6819875.1"/>
    </source>
</evidence>
<keyword evidence="2 4" id="KW-0472">Membrane</keyword>
<dbReference type="InterPro" id="IPR000531">
    <property type="entry name" value="Beta-barrel_TonB"/>
</dbReference>
<name>A0A937IBB4_9GAMM</name>
<keyword evidence="7" id="KW-0675">Receptor</keyword>
<dbReference type="InterPro" id="IPR036942">
    <property type="entry name" value="Beta-barrel_TonB_sf"/>
</dbReference>
<keyword evidence="4" id="KW-0798">TonB box</keyword>
<gene>
    <name evidence="7" type="ORF">ISQ61_01360</name>
</gene>
<evidence type="ECO:0000256" key="2">
    <source>
        <dbReference type="ARBA" id="ARBA00023136"/>
    </source>
</evidence>
<evidence type="ECO:0000256" key="4">
    <source>
        <dbReference type="RuleBase" id="RU003357"/>
    </source>
</evidence>
<dbReference type="PANTHER" id="PTHR40980">
    <property type="entry name" value="PLUG DOMAIN-CONTAINING PROTEIN"/>
    <property type="match status" value="1"/>
</dbReference>
<dbReference type="EMBL" id="JADHQA010000003">
    <property type="protein sequence ID" value="MBL6819875.1"/>
    <property type="molecule type" value="Genomic_DNA"/>
</dbReference>
<proteinExistence type="inferred from homology"/>
<sequence>MNKYIIITLIIFSMTSFGQENDEDINTENIEDVVVSVSFIPDEKRDTSEISNVLTSEDMTLAGDSAASDALKRITGLSLVKGKYVYVRGMGERYSSALLNGVLLPSPEPLKRVVPFDIFPTSVLESVLVQKTYSAQYPGEFGGGVIDMRTKLIPDSEFAEFGISFAYDSLATNTNAQLMTGFDGDWTGFDDGSRNLPSSLQPFYANGDFVSLSNGSYAELTRAGQNFGGEWAPEETSLNPGLGVNLAYGNSYYRDSGIVGIIFSAGYDNDYSFIPDIKRTNYARGSENDLVSRDTYDVQKTNNQIDSNLLASIGWDIDGMNYLQLTNLLVRKTDNRLTLSEGKNVEADFFAKNTKFEWVERQINSLTLSGKHDLSSGLYIDWRYGFADGKRFSPFEREYFYECEESFIENCLGKYEFSRRSDSNSTQFSWLNDDATEVAIDFNYPFQTTSNELELSFGLKQSKKERKTDVKRYRFLPDFVNGSLFASQDFRRQSIENILSAENFRLDRSGLILLEETLNTDNYEGNLTIDAAYLSIETTLNDSLEITAGLRTENSDIEVITQTFFGGANSAISSDKLDKLLPALTATYSFNDSMQLRLGYSETLSRPQFREMSPVLFVNFDTDRLERGFLGLKSSEITNIDLRYEWYFGSGEFFTLSYFRKEFINPIEQVLEAAATSDYVSYRNAKSAELDGIELETQKQLGELIAGYDFFVKFNYTLNESKAVTDPEFVVLSSYDDRPMVGQPENIFNFQFGYYGSNDTRLSLNYNDVGERIRELGTDVIPNVLEDLPPLLDLVYSKEIQAWDGIIDLTVKWRNILEEPYEALQGNKVFESYPSSSSISFSLKYNY</sequence>
<evidence type="ECO:0000313" key="8">
    <source>
        <dbReference type="Proteomes" id="UP000704935"/>
    </source>
</evidence>
<evidence type="ECO:0000259" key="6">
    <source>
        <dbReference type="Pfam" id="PF07715"/>
    </source>
</evidence>
<feature type="domain" description="TonB-dependent receptor plug" evidence="6">
    <location>
        <begin position="44"/>
        <end position="145"/>
    </location>
</feature>
<dbReference type="Pfam" id="PF00593">
    <property type="entry name" value="TonB_dep_Rec_b-barrel"/>
    <property type="match status" value="1"/>
</dbReference>
<comment type="subcellular location">
    <subcellularLocation>
        <location evidence="1 4">Cell outer membrane</location>
    </subcellularLocation>
</comment>
<dbReference type="InterPro" id="IPR012910">
    <property type="entry name" value="Plug_dom"/>
</dbReference>
<dbReference type="AlphaFoldDB" id="A0A937IBB4"/>
<dbReference type="PANTHER" id="PTHR40980:SF5">
    <property type="entry name" value="TONB-DEPENDENT RECEPTOR"/>
    <property type="match status" value="1"/>
</dbReference>
<dbReference type="GO" id="GO:0009279">
    <property type="term" value="C:cell outer membrane"/>
    <property type="evidence" value="ECO:0007669"/>
    <property type="project" value="UniProtKB-SubCell"/>
</dbReference>
<dbReference type="SUPFAM" id="SSF56935">
    <property type="entry name" value="Porins"/>
    <property type="match status" value="1"/>
</dbReference>
<feature type="domain" description="TonB-dependent receptor-like beta-barrel" evidence="5">
    <location>
        <begin position="358"/>
        <end position="772"/>
    </location>
</feature>
<keyword evidence="3" id="KW-0998">Cell outer membrane</keyword>
<dbReference type="Pfam" id="PF07715">
    <property type="entry name" value="Plug"/>
    <property type="match status" value="1"/>
</dbReference>
<comment type="caution">
    <text evidence="7">The sequence shown here is derived from an EMBL/GenBank/DDBJ whole genome shotgun (WGS) entry which is preliminary data.</text>
</comment>
<dbReference type="InterPro" id="IPR037066">
    <property type="entry name" value="Plug_dom_sf"/>
</dbReference>
<evidence type="ECO:0000259" key="5">
    <source>
        <dbReference type="Pfam" id="PF00593"/>
    </source>
</evidence>
<reference evidence="7" key="1">
    <citation type="submission" date="2020-10" db="EMBL/GenBank/DDBJ databases">
        <title>Microbiome of the Black Sea water column analyzed by genome centric metagenomics.</title>
        <authorList>
            <person name="Cabello-Yeves P.J."/>
            <person name="Callieri C."/>
            <person name="Picazo A."/>
            <person name="Mehrshad M."/>
            <person name="Haro-Moreno J.M."/>
            <person name="Roda-Garcia J."/>
            <person name="Dzembekova N."/>
            <person name="Slabakova V."/>
            <person name="Slabakova N."/>
            <person name="Moncheva S."/>
            <person name="Rodriguez-Valera F."/>
        </authorList>
    </citation>
    <scope>NUCLEOTIDE SEQUENCE</scope>
    <source>
        <strain evidence="7">BS307-5m-G47</strain>
    </source>
</reference>
<comment type="similarity">
    <text evidence="4">Belongs to the TonB-dependent receptor family.</text>
</comment>
<accession>A0A937IBB4</accession>